<dbReference type="GO" id="GO:0005789">
    <property type="term" value="C:endoplasmic reticulum membrane"/>
    <property type="evidence" value="ECO:0007669"/>
    <property type="project" value="UniProtKB-SubCell"/>
</dbReference>
<feature type="transmembrane region" description="Helical" evidence="10">
    <location>
        <begin position="21"/>
        <end position="47"/>
    </location>
</feature>
<accession>A0A8X6J0W9</accession>
<gene>
    <name evidence="12" type="primary">Clgn</name>
    <name evidence="12" type="ORF">TNCT_536601</name>
</gene>
<evidence type="ECO:0000313" key="13">
    <source>
        <dbReference type="Proteomes" id="UP000887116"/>
    </source>
</evidence>
<evidence type="ECO:0000256" key="6">
    <source>
        <dbReference type="ARBA" id="ARBA00023136"/>
    </source>
</evidence>
<keyword evidence="3 10" id="KW-0812">Transmembrane</keyword>
<feature type="compositionally biased region" description="Basic and acidic residues" evidence="11">
    <location>
        <begin position="561"/>
        <end position="570"/>
    </location>
</feature>
<feature type="disulfide bond" evidence="9">
    <location>
        <begin position="186"/>
        <end position="220"/>
    </location>
</feature>
<dbReference type="OrthoDB" id="1938156at2759"/>
<feature type="compositionally biased region" description="Acidic residues" evidence="11">
    <location>
        <begin position="578"/>
        <end position="596"/>
    </location>
</feature>
<evidence type="ECO:0000256" key="11">
    <source>
        <dbReference type="SAM" id="MobiDB-lite"/>
    </source>
</evidence>
<dbReference type="FunFam" id="2.10.250.10:FF:000001">
    <property type="entry name" value="Calnexin homolog"/>
    <property type="match status" value="1"/>
</dbReference>
<evidence type="ECO:0000256" key="2">
    <source>
        <dbReference type="ARBA" id="ARBA00010983"/>
    </source>
</evidence>
<feature type="compositionally biased region" description="Acidic residues" evidence="11">
    <location>
        <begin position="622"/>
        <end position="631"/>
    </location>
</feature>
<dbReference type="PANTHER" id="PTHR11073">
    <property type="entry name" value="CALRETICULIN AND CALNEXIN"/>
    <property type="match status" value="1"/>
</dbReference>
<comment type="similarity">
    <text evidence="2 10">Belongs to the calreticulin family.</text>
</comment>
<dbReference type="EMBL" id="BMAO01025822">
    <property type="protein sequence ID" value="GFR05123.1"/>
    <property type="molecule type" value="Genomic_DNA"/>
</dbReference>
<evidence type="ECO:0000256" key="3">
    <source>
        <dbReference type="ARBA" id="ARBA00022692"/>
    </source>
</evidence>
<dbReference type="SUPFAM" id="SSF63887">
    <property type="entry name" value="P-domain of calnexin/calreticulin"/>
    <property type="match status" value="1"/>
</dbReference>
<dbReference type="InterPro" id="IPR009033">
    <property type="entry name" value="Calreticulin/calnexin_P_dom_sf"/>
</dbReference>
<dbReference type="Pfam" id="PF00262">
    <property type="entry name" value="Calreticulin"/>
    <property type="match status" value="1"/>
</dbReference>
<dbReference type="Gene3D" id="2.60.120.200">
    <property type="match status" value="1"/>
</dbReference>
<dbReference type="GO" id="GO:0051082">
    <property type="term" value="F:unfolded protein binding"/>
    <property type="evidence" value="ECO:0007669"/>
    <property type="project" value="InterPro"/>
</dbReference>
<evidence type="ECO:0000313" key="12">
    <source>
        <dbReference type="EMBL" id="GFR05123.1"/>
    </source>
</evidence>
<dbReference type="GO" id="GO:0036503">
    <property type="term" value="P:ERAD pathway"/>
    <property type="evidence" value="ECO:0007669"/>
    <property type="project" value="TreeGrafter"/>
</dbReference>
<evidence type="ECO:0000256" key="8">
    <source>
        <dbReference type="ARBA" id="ARBA00053392"/>
    </source>
</evidence>
<dbReference type="PRINTS" id="PR00626">
    <property type="entry name" value="CALRETICULIN"/>
</dbReference>
<feature type="transmembrane region" description="Helical" evidence="10">
    <location>
        <begin position="509"/>
        <end position="530"/>
    </location>
</feature>
<keyword evidence="13" id="KW-1185">Reference proteome</keyword>
<dbReference type="Proteomes" id="UP000887116">
    <property type="component" value="Unassembled WGS sequence"/>
</dbReference>
<dbReference type="PANTHER" id="PTHR11073:SF1">
    <property type="entry name" value="CALNEXIN 14D-RELATED"/>
    <property type="match status" value="1"/>
</dbReference>
<evidence type="ECO:0000256" key="7">
    <source>
        <dbReference type="ARBA" id="ARBA00023186"/>
    </source>
</evidence>
<reference evidence="12" key="1">
    <citation type="submission" date="2020-07" db="EMBL/GenBank/DDBJ databases">
        <title>Multicomponent nature underlies the extraordinary mechanical properties of spider dragline silk.</title>
        <authorList>
            <person name="Kono N."/>
            <person name="Nakamura H."/>
            <person name="Mori M."/>
            <person name="Yoshida Y."/>
            <person name="Ohtoshi R."/>
            <person name="Malay A.D."/>
            <person name="Moran D.A.P."/>
            <person name="Tomita M."/>
            <person name="Numata K."/>
            <person name="Arakawa K."/>
        </authorList>
    </citation>
    <scope>NUCLEOTIDE SEQUENCE</scope>
</reference>
<organism evidence="12 13">
    <name type="scientific">Trichonephila clavata</name>
    <name type="common">Joro spider</name>
    <name type="synonym">Nephila clavata</name>
    <dbReference type="NCBI Taxonomy" id="2740835"/>
    <lineage>
        <taxon>Eukaryota</taxon>
        <taxon>Metazoa</taxon>
        <taxon>Ecdysozoa</taxon>
        <taxon>Arthropoda</taxon>
        <taxon>Chelicerata</taxon>
        <taxon>Arachnida</taxon>
        <taxon>Araneae</taxon>
        <taxon>Araneomorphae</taxon>
        <taxon>Entelegynae</taxon>
        <taxon>Araneoidea</taxon>
        <taxon>Nephilidae</taxon>
        <taxon>Trichonephila</taxon>
    </lineage>
</organism>
<evidence type="ECO:0000256" key="1">
    <source>
        <dbReference type="ARBA" id="ARBA00004115"/>
    </source>
</evidence>
<evidence type="ECO:0000256" key="9">
    <source>
        <dbReference type="PIRSR" id="PIRSR601580-3"/>
    </source>
</evidence>
<dbReference type="AlphaFoldDB" id="A0A8X6J0W9"/>
<evidence type="ECO:0000256" key="10">
    <source>
        <dbReference type="RuleBase" id="RU362126"/>
    </source>
</evidence>
<protein>
    <recommendedName>
        <fullName evidence="14">Calnexin</fullName>
    </recommendedName>
</protein>
<comment type="function">
    <text evidence="8">Calcium-binding protein that interacts with newly synthesized monoglucosylated glycoproteins in the endoplasmic reticulum. It may act in assisting protein assembly and/or in the retention within the ER of unassembled protein subunits. It seems to play a major role in the quality control apparatus of the ER by the retention of incorrectly folded proteins. Required for embryogenesis and larval development under heat and ER stress conditions. May be important for germ cell development. Involved in neuronal necrotic cell death.</text>
</comment>
<dbReference type="SUPFAM" id="SSF49899">
    <property type="entry name" value="Concanavalin A-like lectins/glucanases"/>
    <property type="match status" value="1"/>
</dbReference>
<keyword evidence="9" id="KW-1015">Disulfide bond</keyword>
<keyword evidence="7 10" id="KW-0143">Chaperone</keyword>
<feature type="compositionally biased region" description="Basic and acidic residues" evidence="11">
    <location>
        <begin position="308"/>
        <end position="322"/>
    </location>
</feature>
<keyword evidence="5 10" id="KW-1133">Transmembrane helix</keyword>
<feature type="region of interest" description="Disordered" evidence="11">
    <location>
        <begin position="290"/>
        <end position="353"/>
    </location>
</feature>
<dbReference type="FunFam" id="2.60.120.200:FF:000011">
    <property type="entry name" value="Probable calnexin"/>
    <property type="match status" value="1"/>
</dbReference>
<comment type="subcellular location">
    <subcellularLocation>
        <location evidence="1">Endoplasmic reticulum membrane</location>
        <topology evidence="1">Single-pass type I membrane protein</topology>
    </subcellularLocation>
</comment>
<evidence type="ECO:0008006" key="14">
    <source>
        <dbReference type="Google" id="ProtNLM"/>
    </source>
</evidence>
<sequence>MIQQVCEKKYERFGIKLTVKIHFNAATFVAMFFKYIFLLLCAVLVLAQDDAQDFPDQDFDVDSEKMSTNEDPNKPEVEMEEIPYNTPQPIGNAYLAEHFDDREDFQKKWIPSETKKEGTDENIAKYDGKWAVEEAEKNGLKGDLGLVLKSKAHHHAIAARLDKPFLFDNKPFILQYEVRFQNGQECGGAYLKLLSQVPDMDLRTFHDKTPYTLMFGPDKCGNDHKLHFIFRHRNPKNGSFEEKHWRRTTAVPKFDDVFKDKKPHLFTLIINPDNKFEVLMDKHSVHKGSLLEDFTPPVNPEPEMDDPNDVKPADWDEREKIPHPTATKPDDWDEDAPRQIVDPNARKPDGWLDDELELIPDPNAEKPADWDDEMDGEWEAPLINNPKCEKIGCGKWKPPMIDNPKYKGKWRAPLIDNPNYKGKWKPRRISNPHYYEDKYPYKMTPVAAVGFELWSMVDGIMFDNIIITDDLYVAEHWASETFDLKRELADRETDNMITRLFKYTNKNPWLWAVYLVVIGLPVVLFISFCCTSTRSPAVVAAQRDIENRRKAYASKAFAGQTEEKAREVPKEATITEVKEEEEEEEEEGPVEEVELLENEKNESREDEKQAAEGGDEEKATEDADEEEEEEVMGNQESDAAGDFPRRRRLRKD</sequence>
<dbReference type="GO" id="GO:0006457">
    <property type="term" value="P:protein folding"/>
    <property type="evidence" value="ECO:0007669"/>
    <property type="project" value="InterPro"/>
</dbReference>
<dbReference type="GO" id="GO:0005509">
    <property type="term" value="F:calcium ion binding"/>
    <property type="evidence" value="ECO:0007669"/>
    <property type="project" value="InterPro"/>
</dbReference>
<dbReference type="InterPro" id="IPR001580">
    <property type="entry name" value="Calret/calnex"/>
</dbReference>
<evidence type="ECO:0000256" key="5">
    <source>
        <dbReference type="ARBA" id="ARBA00022989"/>
    </source>
</evidence>
<dbReference type="InterPro" id="IPR013320">
    <property type="entry name" value="ConA-like_dom_sf"/>
</dbReference>
<dbReference type="Gene3D" id="2.10.250.10">
    <property type="entry name" value="Calreticulin/calnexin, P domain"/>
    <property type="match status" value="1"/>
</dbReference>
<keyword evidence="4 10" id="KW-0256">Endoplasmic reticulum</keyword>
<comment type="caution">
    <text evidence="12">The sequence shown here is derived from an EMBL/GenBank/DDBJ whole genome shotgun (WGS) entry which is preliminary data.</text>
</comment>
<feature type="region of interest" description="Disordered" evidence="11">
    <location>
        <begin position="559"/>
        <end position="652"/>
    </location>
</feature>
<feature type="compositionally biased region" description="Basic and acidic residues" evidence="11">
    <location>
        <begin position="597"/>
        <end position="621"/>
    </location>
</feature>
<evidence type="ECO:0000256" key="4">
    <source>
        <dbReference type="ARBA" id="ARBA00022824"/>
    </source>
</evidence>
<proteinExistence type="inferred from homology"/>
<name>A0A8X6J0W9_TRICU</name>
<dbReference type="PROSITE" id="PS00803">
    <property type="entry name" value="CALRETICULIN_1"/>
    <property type="match status" value="1"/>
</dbReference>
<dbReference type="InterPro" id="IPR018124">
    <property type="entry name" value="Calret/calnex_CS"/>
</dbReference>
<dbReference type="PROSITE" id="PS00804">
    <property type="entry name" value="CALRETICULIN_2"/>
    <property type="match status" value="1"/>
</dbReference>
<keyword evidence="6 10" id="KW-0472">Membrane</keyword>